<sequence length="398" mass="44154">MPTTQWDNQTKLLFAVYSLFALANACSGTYVNIYLWKMKPDYALIGWFALVQQLSLGAVFLLGGKWVKEKNKMIWLRAGMVLSGAFYTLVLVLGEYTIHCVELLGIVLGASLGCFWLSYNVIYFEVTNASTRDSYNGGAGIVASSCTMIAPWLSGLVITTYGSTGYTIMFSVSLFIFACGILLSFKLSKRPPGAAFDWSVPLHSLRDKHNSWRSVFFAMMAQGLRDGVYMFLIGLLVYIATSNELKLGTYTMLTSFASLIVFYVVGKWLSGVWRARTMMIGTICMGAAVVPLLFGVNYISLLLYGLIMSSFSPLFIVPMTSSVFDLMGRDDEAAKNRVELTILRECGLCLGRILSITMFIGVVWWSQQSWVIILYLAVIGCMPLVSSLLMRPLIVTKS</sequence>
<organism evidence="3 4">
    <name type="scientific">Paenibacillus arenosi</name>
    <dbReference type="NCBI Taxonomy" id="2774142"/>
    <lineage>
        <taxon>Bacteria</taxon>
        <taxon>Bacillati</taxon>
        <taxon>Bacillota</taxon>
        <taxon>Bacilli</taxon>
        <taxon>Bacillales</taxon>
        <taxon>Paenibacillaceae</taxon>
        <taxon>Paenibacillus</taxon>
    </lineage>
</organism>
<keyword evidence="2" id="KW-0812">Transmembrane</keyword>
<protein>
    <submittedName>
        <fullName evidence="3">MFS transporter</fullName>
    </submittedName>
</protein>
<gene>
    <name evidence="3" type="ORF">IFO66_16230</name>
</gene>
<dbReference type="SUPFAM" id="SSF103473">
    <property type="entry name" value="MFS general substrate transporter"/>
    <property type="match status" value="1"/>
</dbReference>
<keyword evidence="2" id="KW-1133">Transmembrane helix</keyword>
<feature type="transmembrane region" description="Helical" evidence="2">
    <location>
        <begin position="135"/>
        <end position="154"/>
    </location>
</feature>
<feature type="transmembrane region" description="Helical" evidence="2">
    <location>
        <begin position="166"/>
        <end position="185"/>
    </location>
</feature>
<comment type="caution">
    <text evidence="3">The sequence shown here is derived from an EMBL/GenBank/DDBJ whole genome shotgun (WGS) entry which is preliminary data.</text>
</comment>
<feature type="transmembrane region" description="Helical" evidence="2">
    <location>
        <begin position="12"/>
        <end position="36"/>
    </location>
</feature>
<keyword evidence="4" id="KW-1185">Reference proteome</keyword>
<dbReference type="InterPro" id="IPR036259">
    <property type="entry name" value="MFS_trans_sf"/>
</dbReference>
<dbReference type="PANTHER" id="PTHR23526">
    <property type="entry name" value="INTEGRAL MEMBRANE TRANSPORT PROTEIN-RELATED"/>
    <property type="match status" value="1"/>
</dbReference>
<feature type="transmembrane region" description="Helical" evidence="2">
    <location>
        <begin position="103"/>
        <end position="123"/>
    </location>
</feature>
<feature type="transmembrane region" description="Helical" evidence="2">
    <location>
        <begin position="74"/>
        <end position="97"/>
    </location>
</feature>
<feature type="transmembrane region" description="Helical" evidence="2">
    <location>
        <begin position="302"/>
        <end position="326"/>
    </location>
</feature>
<feature type="transmembrane region" description="Helical" evidence="2">
    <location>
        <begin position="247"/>
        <end position="265"/>
    </location>
</feature>
<keyword evidence="2" id="KW-0472">Membrane</keyword>
<evidence type="ECO:0000256" key="1">
    <source>
        <dbReference type="ARBA" id="ARBA00004651"/>
    </source>
</evidence>
<dbReference type="Gene3D" id="1.20.1250.20">
    <property type="entry name" value="MFS general substrate transporter like domains"/>
    <property type="match status" value="1"/>
</dbReference>
<dbReference type="Proteomes" id="UP000634529">
    <property type="component" value="Unassembled WGS sequence"/>
</dbReference>
<feature type="transmembrane region" description="Helical" evidence="2">
    <location>
        <begin position="42"/>
        <end position="62"/>
    </location>
</feature>
<evidence type="ECO:0000313" key="4">
    <source>
        <dbReference type="Proteomes" id="UP000634529"/>
    </source>
</evidence>
<feature type="transmembrane region" description="Helical" evidence="2">
    <location>
        <begin position="215"/>
        <end position="241"/>
    </location>
</feature>
<feature type="transmembrane region" description="Helical" evidence="2">
    <location>
        <begin position="372"/>
        <end position="394"/>
    </location>
</feature>
<dbReference type="InterPro" id="IPR052528">
    <property type="entry name" value="Sugar_transport-like"/>
</dbReference>
<feature type="transmembrane region" description="Helical" evidence="2">
    <location>
        <begin position="347"/>
        <end position="366"/>
    </location>
</feature>
<dbReference type="InterPro" id="IPR011701">
    <property type="entry name" value="MFS"/>
</dbReference>
<accession>A0ABR9B0Q0</accession>
<evidence type="ECO:0000313" key="3">
    <source>
        <dbReference type="EMBL" id="MBD8499842.1"/>
    </source>
</evidence>
<comment type="subcellular location">
    <subcellularLocation>
        <location evidence="1">Cell membrane</location>
        <topology evidence="1">Multi-pass membrane protein</topology>
    </subcellularLocation>
</comment>
<name>A0ABR9B0Q0_9BACL</name>
<dbReference type="EMBL" id="JACYTN010000015">
    <property type="protein sequence ID" value="MBD8499842.1"/>
    <property type="molecule type" value="Genomic_DNA"/>
</dbReference>
<dbReference type="RefSeq" id="WP_192026165.1">
    <property type="nucleotide sequence ID" value="NZ_JACYTN010000015.1"/>
</dbReference>
<dbReference type="Pfam" id="PF07690">
    <property type="entry name" value="MFS_1"/>
    <property type="match status" value="1"/>
</dbReference>
<evidence type="ECO:0000256" key="2">
    <source>
        <dbReference type="SAM" id="Phobius"/>
    </source>
</evidence>
<feature type="transmembrane region" description="Helical" evidence="2">
    <location>
        <begin position="277"/>
        <end position="296"/>
    </location>
</feature>
<dbReference type="PANTHER" id="PTHR23526:SF2">
    <property type="entry name" value="MAJOR FACILITATOR SUPERFAMILY (MFS) PROFILE DOMAIN-CONTAINING PROTEIN"/>
    <property type="match status" value="1"/>
</dbReference>
<proteinExistence type="predicted"/>
<reference evidence="3 4" key="1">
    <citation type="submission" date="2020-09" db="EMBL/GenBank/DDBJ databases">
        <title>Paenibacillus sp. CAU 1523 isolated from sand of Haeundae Beach.</title>
        <authorList>
            <person name="Kim W."/>
        </authorList>
    </citation>
    <scope>NUCLEOTIDE SEQUENCE [LARGE SCALE GENOMIC DNA]</scope>
    <source>
        <strain evidence="3 4">CAU 1523</strain>
    </source>
</reference>